<sequence>MWSRNGVAEPNSRRFHRHAVVVDDRADVAVGAADRADALDQRVGQRLRHALERERVDRRAVQFRFHAVEEAVAGPQQLVGGDAALGRADFDAFPVGHFDGGRIFVDFRSVSGQGQCLAQQQVQRVHVAAAHMEQGAVVRVGADDGLDVGTFQVADLVLRVQRLEVLFPRAQRLALARVEAHVAVAAAKVGHDAVFVDAVLDDVGAQVADLEDRAHAVFADVLPDLVQVVADAGHDLAAVAARPAEAEIARLQQGDVLETLFRQLECRVDAAESAADDDDVDVDVLLEAGEAEIVLLGCRVIGRCFDIDHDAPCSTAGVGRPVGDASIGGGVRTPLSKTGRRAQRTACRFSILLPLY</sequence>
<dbReference type="EMBL" id="EQ981984">
    <property type="protein sequence ID" value="EEF24534.1"/>
    <property type="molecule type" value="Genomic_DNA"/>
</dbReference>
<evidence type="ECO:0000313" key="1">
    <source>
        <dbReference type="EMBL" id="EEF24534.1"/>
    </source>
</evidence>
<protein>
    <submittedName>
        <fullName evidence="1">Uncharacterized protein</fullName>
    </submittedName>
</protein>
<dbReference type="Proteomes" id="UP000008311">
    <property type="component" value="Unassembled WGS sequence"/>
</dbReference>
<accession>B9THY1</accession>
<dbReference type="InParanoid" id="B9THY1"/>
<dbReference type="AlphaFoldDB" id="B9THY1"/>
<keyword evidence="2" id="KW-1185">Reference proteome</keyword>
<evidence type="ECO:0000313" key="2">
    <source>
        <dbReference type="Proteomes" id="UP000008311"/>
    </source>
</evidence>
<gene>
    <name evidence="1" type="ORF">RCOM_1913340</name>
</gene>
<reference evidence="2" key="1">
    <citation type="journal article" date="2010" name="Nat. Biotechnol.">
        <title>Draft genome sequence of the oilseed species Ricinus communis.</title>
        <authorList>
            <person name="Chan A.P."/>
            <person name="Crabtree J."/>
            <person name="Zhao Q."/>
            <person name="Lorenzi H."/>
            <person name="Orvis J."/>
            <person name="Puiu D."/>
            <person name="Melake-Berhan A."/>
            <person name="Jones K.M."/>
            <person name="Redman J."/>
            <person name="Chen G."/>
            <person name="Cahoon E.B."/>
            <person name="Gedil M."/>
            <person name="Stanke M."/>
            <person name="Haas B.J."/>
            <person name="Wortman J.R."/>
            <person name="Fraser-Liggett C.M."/>
            <person name="Ravel J."/>
            <person name="Rabinowicz P.D."/>
        </authorList>
    </citation>
    <scope>NUCLEOTIDE SEQUENCE [LARGE SCALE GENOMIC DNA]</scope>
    <source>
        <strain evidence="2">cv. Hale</strain>
    </source>
</reference>
<organism evidence="1 2">
    <name type="scientific">Ricinus communis</name>
    <name type="common">Castor bean</name>
    <dbReference type="NCBI Taxonomy" id="3988"/>
    <lineage>
        <taxon>Eukaryota</taxon>
        <taxon>Viridiplantae</taxon>
        <taxon>Streptophyta</taxon>
        <taxon>Embryophyta</taxon>
        <taxon>Tracheophyta</taxon>
        <taxon>Spermatophyta</taxon>
        <taxon>Magnoliopsida</taxon>
        <taxon>eudicotyledons</taxon>
        <taxon>Gunneridae</taxon>
        <taxon>Pentapetalae</taxon>
        <taxon>rosids</taxon>
        <taxon>fabids</taxon>
        <taxon>Malpighiales</taxon>
        <taxon>Euphorbiaceae</taxon>
        <taxon>Acalyphoideae</taxon>
        <taxon>Acalypheae</taxon>
        <taxon>Ricinus</taxon>
    </lineage>
</organism>
<name>B9THY1_RICCO</name>
<proteinExistence type="predicted"/>